<dbReference type="GO" id="GO:0051539">
    <property type="term" value="F:4 iron, 4 sulfur cluster binding"/>
    <property type="evidence" value="ECO:0007669"/>
    <property type="project" value="UniProtKB-UniRule"/>
</dbReference>
<dbReference type="InterPro" id="IPR023404">
    <property type="entry name" value="rSAM_horseshoe"/>
</dbReference>
<dbReference type="Pfam" id="PF01938">
    <property type="entry name" value="TRAM"/>
    <property type="match status" value="1"/>
</dbReference>
<dbReference type="SFLD" id="SFLDS00029">
    <property type="entry name" value="Radical_SAM"/>
    <property type="match status" value="1"/>
</dbReference>
<dbReference type="Gene3D" id="3.80.30.20">
    <property type="entry name" value="tm_1862 like domain"/>
    <property type="match status" value="1"/>
</dbReference>
<comment type="subunit">
    <text evidence="11">Monomer.</text>
</comment>
<name>A0A2K2FGT3_9CLOT</name>
<dbReference type="Proteomes" id="UP000236151">
    <property type="component" value="Unassembled WGS sequence"/>
</dbReference>
<feature type="binding site" evidence="11">
    <location>
        <position position="52"/>
    </location>
    <ligand>
        <name>[4Fe-4S] cluster</name>
        <dbReference type="ChEBI" id="CHEBI:49883"/>
        <label>1</label>
    </ligand>
</feature>
<accession>A0A2K2FGT3</accession>
<evidence type="ECO:0000256" key="2">
    <source>
        <dbReference type="ARBA" id="ARBA00022485"/>
    </source>
</evidence>
<dbReference type="Pfam" id="PF00919">
    <property type="entry name" value="UPF0004"/>
    <property type="match status" value="1"/>
</dbReference>
<dbReference type="Gene3D" id="2.40.50.140">
    <property type="entry name" value="Nucleic acid-binding proteins"/>
    <property type="match status" value="1"/>
</dbReference>
<feature type="binding site" evidence="11">
    <location>
        <position position="205"/>
    </location>
    <ligand>
        <name>[4Fe-4S] cluster</name>
        <dbReference type="ChEBI" id="CHEBI:49883"/>
        <label>2</label>
        <note>4Fe-4S-S-AdoMet</note>
    </ligand>
</feature>
<evidence type="ECO:0000256" key="5">
    <source>
        <dbReference type="ARBA" id="ARBA00022691"/>
    </source>
</evidence>
<evidence type="ECO:0000256" key="6">
    <source>
        <dbReference type="ARBA" id="ARBA00022694"/>
    </source>
</evidence>
<keyword evidence="4 11" id="KW-0808">Transferase</keyword>
<dbReference type="NCBIfam" id="TIGR00089">
    <property type="entry name" value="MiaB/RimO family radical SAM methylthiotransferase"/>
    <property type="match status" value="1"/>
</dbReference>
<evidence type="ECO:0000256" key="11">
    <source>
        <dbReference type="HAMAP-Rule" id="MF_01864"/>
    </source>
</evidence>
<dbReference type="SMART" id="SM00729">
    <property type="entry name" value="Elp3"/>
    <property type="match status" value="1"/>
</dbReference>
<evidence type="ECO:0000259" key="13">
    <source>
        <dbReference type="PROSITE" id="PS51449"/>
    </source>
</evidence>
<dbReference type="EMBL" id="NIOJ01000014">
    <property type="protein sequence ID" value="PNU00017.1"/>
    <property type="molecule type" value="Genomic_DNA"/>
</dbReference>
<dbReference type="OrthoDB" id="9805215at2"/>
<dbReference type="Pfam" id="PF04055">
    <property type="entry name" value="Radical_SAM"/>
    <property type="match status" value="1"/>
</dbReference>
<comment type="cofactor">
    <cofactor evidence="11">
        <name>[4Fe-4S] cluster</name>
        <dbReference type="ChEBI" id="CHEBI:49883"/>
    </cofactor>
    <text evidence="11">Binds 2 [4Fe-4S] clusters. One cluster is coordinated with 3 cysteines and an exchangeable S-adenosyl-L-methionine.</text>
</comment>
<evidence type="ECO:0000256" key="1">
    <source>
        <dbReference type="ARBA" id="ARBA00003234"/>
    </source>
</evidence>
<dbReference type="PROSITE" id="PS01278">
    <property type="entry name" value="MTTASE_RADICAL"/>
    <property type="match status" value="1"/>
</dbReference>
<dbReference type="PROSITE" id="PS50926">
    <property type="entry name" value="TRAM"/>
    <property type="match status" value="1"/>
</dbReference>
<dbReference type="InterPro" id="IPR006638">
    <property type="entry name" value="Elp3/MiaA/NifB-like_rSAM"/>
</dbReference>
<dbReference type="GO" id="GO:0046872">
    <property type="term" value="F:metal ion binding"/>
    <property type="evidence" value="ECO:0007669"/>
    <property type="project" value="UniProtKB-KW"/>
</dbReference>
<dbReference type="PROSITE" id="PS51918">
    <property type="entry name" value="RADICAL_SAM"/>
    <property type="match status" value="1"/>
</dbReference>
<keyword evidence="3 11" id="KW-0963">Cytoplasm</keyword>
<protein>
    <recommendedName>
        <fullName evidence="10 11">tRNA-2-methylthio-N(6)-dimethylallyladenosine synthase</fullName>
        <ecNumber evidence="10 11">2.8.4.3</ecNumber>
    </recommendedName>
    <alternativeName>
        <fullName evidence="11">(Dimethylallyl)adenosine tRNA methylthiotransferase MiaB</fullName>
    </alternativeName>
    <alternativeName>
        <fullName evidence="11">tRNA-i(6)A37 methylthiotransferase</fullName>
    </alternativeName>
</protein>
<evidence type="ECO:0000256" key="4">
    <source>
        <dbReference type="ARBA" id="ARBA00022679"/>
    </source>
</evidence>
<organism evidence="15 16">
    <name type="scientific">Clostridium thermosuccinogenes</name>
    <dbReference type="NCBI Taxonomy" id="84032"/>
    <lineage>
        <taxon>Bacteria</taxon>
        <taxon>Bacillati</taxon>
        <taxon>Bacillota</taxon>
        <taxon>Clostridia</taxon>
        <taxon>Eubacteriales</taxon>
        <taxon>Clostridiaceae</taxon>
        <taxon>Clostridium</taxon>
    </lineage>
</organism>
<dbReference type="KEGG" id="cthd:CDO33_09000"/>
<evidence type="ECO:0000256" key="7">
    <source>
        <dbReference type="ARBA" id="ARBA00022723"/>
    </source>
</evidence>
<dbReference type="Gene3D" id="3.40.50.12160">
    <property type="entry name" value="Methylthiotransferase, N-terminal domain"/>
    <property type="match status" value="1"/>
</dbReference>
<evidence type="ECO:0000256" key="9">
    <source>
        <dbReference type="ARBA" id="ARBA00023014"/>
    </source>
</evidence>
<keyword evidence="7 11" id="KW-0479">Metal-binding</keyword>
<dbReference type="InterPro" id="IPR058240">
    <property type="entry name" value="rSAM_sf"/>
</dbReference>
<dbReference type="FunFam" id="3.40.50.12160:FF:000006">
    <property type="entry name" value="tRNA-2-methylthio-N(6)-dimethylallyladenosine synthase"/>
    <property type="match status" value="1"/>
</dbReference>
<dbReference type="SFLD" id="SFLDG01061">
    <property type="entry name" value="methylthiotransferase"/>
    <property type="match status" value="1"/>
</dbReference>
<reference evidence="15 16" key="1">
    <citation type="submission" date="2017-06" db="EMBL/GenBank/DDBJ databases">
        <title>Investigating the central metabolism of Clostridium thermosuccinogenes.</title>
        <authorList>
            <person name="Koendjbiharie J.G."/>
            <person name="van Kranenburg R."/>
        </authorList>
    </citation>
    <scope>NUCLEOTIDE SEQUENCE [LARGE SCALE GENOMIC DNA]</scope>
    <source>
        <strain evidence="15 16">DSM 5806</strain>
    </source>
</reference>
<feature type="binding site" evidence="11">
    <location>
        <position position="202"/>
    </location>
    <ligand>
        <name>[4Fe-4S] cluster</name>
        <dbReference type="ChEBI" id="CHEBI:49883"/>
        <label>2</label>
        <note>4Fe-4S-S-AdoMet</note>
    </ligand>
</feature>
<keyword evidence="2 11" id="KW-0004">4Fe-4S</keyword>
<dbReference type="InterPro" id="IPR013848">
    <property type="entry name" value="Methylthiotransferase_N"/>
</dbReference>
<sequence>MSLRIEERKNIQVSTEEITRQRQFLEEVKQINYQKELKTGRKKLYHLVTFGCQMNENDSERLAGFLGEMGYAETENINDSDVIIYNTCCVRENAELKVYGHLGALKHLKEEKPELIIAVCGCMMQQPEVVEHIRKKYRHVDLIFGTHNLFKFPELLYTAISSNSPLVEVWETAGTIAEGMPIERKNGVKAWVTIMYGCNNFCSYCIVPYVRGRERSRSMEDIINEVRMLGQQGYKEIALLGQNVNSYGKDMKDGTSFAKLLYEIDKIEGIERVRFMTSHPKDLSDELIQAMRDCKKVCRHLHLPVQAGSTKVLKEMNRKYTKEQYLDLAARIKNAVPGIALTTDIIVGFPGETEEDFNDTIDVLEKVRFDSAYTFLYSKRTGTPAAKREDQVPEEVKKRRFDRLLEVQNRISREINDGYMGKEVEILVEGLSKNNDETYTGRTSTDKIVHFKGREELIGKLVTVRIEQVQTWSLFGTLIEK</sequence>
<keyword evidence="9 11" id="KW-0411">Iron-sulfur</keyword>
<dbReference type="InterPro" id="IPR020612">
    <property type="entry name" value="Methylthiotransferase_CS"/>
</dbReference>
<evidence type="ECO:0000256" key="10">
    <source>
        <dbReference type="ARBA" id="ARBA00033765"/>
    </source>
</evidence>
<feature type="domain" description="TRAM" evidence="12">
    <location>
        <begin position="417"/>
        <end position="480"/>
    </location>
</feature>
<keyword evidence="6 11" id="KW-0819">tRNA processing</keyword>
<evidence type="ECO:0000256" key="3">
    <source>
        <dbReference type="ARBA" id="ARBA00022490"/>
    </source>
</evidence>
<keyword evidence="5 11" id="KW-0949">S-adenosyl-L-methionine</keyword>
<dbReference type="PROSITE" id="PS51449">
    <property type="entry name" value="MTTASE_N"/>
    <property type="match status" value="1"/>
</dbReference>
<comment type="similarity">
    <text evidence="11">Belongs to the methylthiotransferase family. MiaB subfamily.</text>
</comment>
<feature type="domain" description="Radical SAM core" evidence="14">
    <location>
        <begin position="184"/>
        <end position="414"/>
    </location>
</feature>
<comment type="catalytic activity">
    <reaction evidence="11">
        <text>N(6)-dimethylallyladenosine(37) in tRNA + (sulfur carrier)-SH + AH2 + 2 S-adenosyl-L-methionine = 2-methylsulfanyl-N(6)-dimethylallyladenosine(37) in tRNA + (sulfur carrier)-H + 5'-deoxyadenosine + L-methionine + A + S-adenosyl-L-homocysteine + 2 H(+)</text>
        <dbReference type="Rhea" id="RHEA:37067"/>
        <dbReference type="Rhea" id="RHEA-COMP:10375"/>
        <dbReference type="Rhea" id="RHEA-COMP:10376"/>
        <dbReference type="Rhea" id="RHEA-COMP:14737"/>
        <dbReference type="Rhea" id="RHEA-COMP:14739"/>
        <dbReference type="ChEBI" id="CHEBI:13193"/>
        <dbReference type="ChEBI" id="CHEBI:15378"/>
        <dbReference type="ChEBI" id="CHEBI:17319"/>
        <dbReference type="ChEBI" id="CHEBI:17499"/>
        <dbReference type="ChEBI" id="CHEBI:29917"/>
        <dbReference type="ChEBI" id="CHEBI:57844"/>
        <dbReference type="ChEBI" id="CHEBI:57856"/>
        <dbReference type="ChEBI" id="CHEBI:59789"/>
        <dbReference type="ChEBI" id="CHEBI:64428"/>
        <dbReference type="ChEBI" id="CHEBI:74415"/>
        <dbReference type="ChEBI" id="CHEBI:74417"/>
        <dbReference type="EC" id="2.8.4.3"/>
    </reaction>
</comment>
<evidence type="ECO:0000259" key="14">
    <source>
        <dbReference type="PROSITE" id="PS51918"/>
    </source>
</evidence>
<evidence type="ECO:0000256" key="8">
    <source>
        <dbReference type="ARBA" id="ARBA00023004"/>
    </source>
</evidence>
<keyword evidence="16" id="KW-1185">Reference proteome</keyword>
<evidence type="ECO:0000313" key="16">
    <source>
        <dbReference type="Proteomes" id="UP000236151"/>
    </source>
</evidence>
<dbReference type="AlphaFoldDB" id="A0A2K2FGT3"/>
<evidence type="ECO:0000259" key="12">
    <source>
        <dbReference type="PROSITE" id="PS50926"/>
    </source>
</evidence>
<dbReference type="FunFam" id="3.80.30.20:FF:000001">
    <property type="entry name" value="tRNA-2-methylthio-N(6)-dimethylallyladenosine synthase 2"/>
    <property type="match status" value="1"/>
</dbReference>
<dbReference type="SUPFAM" id="SSF102114">
    <property type="entry name" value="Radical SAM enzymes"/>
    <property type="match status" value="1"/>
</dbReference>
<dbReference type="PANTHER" id="PTHR43020">
    <property type="entry name" value="CDK5 REGULATORY SUBUNIT-ASSOCIATED PROTEIN 1"/>
    <property type="match status" value="1"/>
</dbReference>
<dbReference type="PANTHER" id="PTHR43020:SF2">
    <property type="entry name" value="MITOCHONDRIAL TRNA METHYLTHIOTRANSFERASE CDK5RAP1"/>
    <property type="match status" value="1"/>
</dbReference>
<dbReference type="SFLD" id="SFLDF00273">
    <property type="entry name" value="(dimethylallyl)adenosine_tRNA"/>
    <property type="match status" value="1"/>
</dbReference>
<feature type="binding site" evidence="11">
    <location>
        <position position="122"/>
    </location>
    <ligand>
        <name>[4Fe-4S] cluster</name>
        <dbReference type="ChEBI" id="CHEBI:49883"/>
        <label>1</label>
    </ligand>
</feature>
<keyword evidence="8 11" id="KW-0408">Iron</keyword>
<dbReference type="RefSeq" id="WP_103081073.1">
    <property type="nucleotide sequence ID" value="NZ_CP021850.1"/>
</dbReference>
<dbReference type="InterPro" id="IPR012340">
    <property type="entry name" value="NA-bd_OB-fold"/>
</dbReference>
<feature type="domain" description="MTTase N-terminal" evidence="13">
    <location>
        <begin position="43"/>
        <end position="161"/>
    </location>
</feature>
<dbReference type="CDD" id="cd01335">
    <property type="entry name" value="Radical_SAM"/>
    <property type="match status" value="1"/>
</dbReference>
<dbReference type="GO" id="GO:0005829">
    <property type="term" value="C:cytosol"/>
    <property type="evidence" value="ECO:0007669"/>
    <property type="project" value="TreeGrafter"/>
</dbReference>
<comment type="subcellular location">
    <subcellularLocation>
        <location evidence="11">Cytoplasm</location>
    </subcellularLocation>
</comment>
<dbReference type="InterPro" id="IPR005839">
    <property type="entry name" value="Methylthiotransferase"/>
</dbReference>
<dbReference type="GO" id="GO:0035597">
    <property type="term" value="F:tRNA-2-methylthio-N(6)-dimethylallyladenosine(37) synthase activity"/>
    <property type="evidence" value="ECO:0007669"/>
    <property type="project" value="UniProtKB-EC"/>
</dbReference>
<comment type="function">
    <text evidence="1 11">Catalyzes the methylthiolation of N6-(dimethylallyl)adenosine (i(6)A), leading to the formation of 2-methylthio-N6-(dimethylallyl)adenosine (ms(2)i(6)A) at position 37 in tRNAs that read codons beginning with uridine.</text>
</comment>
<dbReference type="EC" id="2.8.4.3" evidence="10 11"/>
<gene>
    <name evidence="11 15" type="primary">miaB</name>
    <name evidence="15" type="ORF">CDQ84_07300</name>
</gene>
<dbReference type="InterPro" id="IPR002792">
    <property type="entry name" value="TRAM_dom"/>
</dbReference>
<proteinExistence type="inferred from homology"/>
<dbReference type="HAMAP" id="MF_01864">
    <property type="entry name" value="tRNA_metthiotr_MiaB"/>
    <property type="match status" value="1"/>
</dbReference>
<evidence type="ECO:0000313" key="15">
    <source>
        <dbReference type="EMBL" id="PNU00017.1"/>
    </source>
</evidence>
<feature type="binding site" evidence="11">
    <location>
        <position position="198"/>
    </location>
    <ligand>
        <name>[4Fe-4S] cluster</name>
        <dbReference type="ChEBI" id="CHEBI:49883"/>
        <label>2</label>
        <note>4Fe-4S-S-AdoMet</note>
    </ligand>
</feature>
<dbReference type="SFLD" id="SFLDG01082">
    <property type="entry name" value="B12-binding_domain_containing"/>
    <property type="match status" value="1"/>
</dbReference>
<dbReference type="InterPro" id="IPR007197">
    <property type="entry name" value="rSAM"/>
</dbReference>
<feature type="binding site" evidence="11">
    <location>
        <position position="88"/>
    </location>
    <ligand>
        <name>[4Fe-4S] cluster</name>
        <dbReference type="ChEBI" id="CHEBI:49883"/>
        <label>1</label>
    </ligand>
</feature>
<dbReference type="NCBIfam" id="TIGR01574">
    <property type="entry name" value="miaB-methiolase"/>
    <property type="match status" value="1"/>
</dbReference>
<dbReference type="InterPro" id="IPR038135">
    <property type="entry name" value="Methylthiotransferase_N_sf"/>
</dbReference>
<dbReference type="InterPro" id="IPR006463">
    <property type="entry name" value="MiaB_methiolase"/>
</dbReference>
<comment type="caution">
    <text evidence="15">The sequence shown here is derived from an EMBL/GenBank/DDBJ whole genome shotgun (WGS) entry which is preliminary data.</text>
</comment>